<feature type="compositionally biased region" description="Low complexity" evidence="1">
    <location>
        <begin position="37"/>
        <end position="153"/>
    </location>
</feature>
<keyword evidence="2" id="KW-1133">Transmembrane helix</keyword>
<feature type="transmembrane region" description="Helical" evidence="2">
    <location>
        <begin position="312"/>
        <end position="334"/>
    </location>
</feature>
<feature type="region of interest" description="Disordered" evidence="1">
    <location>
        <begin position="222"/>
        <end position="308"/>
    </location>
</feature>
<feature type="compositionally biased region" description="Polar residues" evidence="1">
    <location>
        <begin position="272"/>
        <end position="281"/>
    </location>
</feature>
<keyword evidence="4" id="KW-1185">Reference proteome</keyword>
<keyword evidence="2" id="KW-0472">Membrane</keyword>
<name>A0A9Q3ID86_9BASI</name>
<dbReference type="OrthoDB" id="2507733at2759"/>
<dbReference type="Proteomes" id="UP000765509">
    <property type="component" value="Unassembled WGS sequence"/>
</dbReference>
<proteinExistence type="predicted"/>
<organism evidence="3 4">
    <name type="scientific">Austropuccinia psidii MF-1</name>
    <dbReference type="NCBI Taxonomy" id="1389203"/>
    <lineage>
        <taxon>Eukaryota</taxon>
        <taxon>Fungi</taxon>
        <taxon>Dikarya</taxon>
        <taxon>Basidiomycota</taxon>
        <taxon>Pucciniomycotina</taxon>
        <taxon>Pucciniomycetes</taxon>
        <taxon>Pucciniales</taxon>
        <taxon>Sphaerophragmiaceae</taxon>
        <taxon>Austropuccinia</taxon>
    </lineage>
</organism>
<comment type="caution">
    <text evidence="3">The sequence shown here is derived from an EMBL/GenBank/DDBJ whole genome shotgun (WGS) entry which is preliminary data.</text>
</comment>
<dbReference type="AlphaFoldDB" id="A0A9Q3ID86"/>
<feature type="compositionally biased region" description="Low complexity" evidence="1">
    <location>
        <begin position="163"/>
        <end position="174"/>
    </location>
</feature>
<evidence type="ECO:0000313" key="4">
    <source>
        <dbReference type="Proteomes" id="UP000765509"/>
    </source>
</evidence>
<feature type="compositionally biased region" description="Pro residues" evidence="1">
    <location>
        <begin position="285"/>
        <end position="298"/>
    </location>
</feature>
<sequence>MKATFNQHLTRILHHRRQLSNLLGNSLIPVDPPGSRSSEPNNPSANPAEDNNSNSNTNSNSNPNPNDNNNTNPTTNNNSNGNTNNNSDGNPNANTNSNRHGNTNTNTNPNGNTNTNPNGNTNSNSNSNGNTNTNTNANGNTNNSNGNNTPTPNEKSGNLTTGSNDPKNNTNTNPQPSPSSSPPLPAATTLPTSTDPTGASQKALNNSISPLPILSPSLPSDPLSAPLLQSSSSSLPPSLIPGHPTTRTATTSTTLPSPSPLAAQPSNPQPSVSSYTTTISVAPNRPSPSPFQPKPPTSPVTQNDQSSGISSGAITAIAIIAGIVGFILLFWVGVQVLQGKRRKRREAQAQEIDFDPSGNGSVMGDNPLQQALGVNRNSAIIGGDKSKYPNLSNSPPDHCEPYYSYDHSGAYGQTEYIEPRSPTDPTGQLHRQMTTGSTSVYSNSSGPAGAYYSDRRQPPGGTFTNFAPHPAQYGPPPHSNVYDSSNPLPPIPQAYEYGGYARYANEASQPNEYLR</sequence>
<protein>
    <submittedName>
        <fullName evidence="3">Uncharacterized protein</fullName>
    </submittedName>
</protein>
<evidence type="ECO:0000256" key="2">
    <source>
        <dbReference type="SAM" id="Phobius"/>
    </source>
</evidence>
<feature type="compositionally biased region" description="Low complexity" evidence="1">
    <location>
        <begin position="222"/>
        <end position="271"/>
    </location>
</feature>
<reference evidence="3" key="1">
    <citation type="submission" date="2021-03" db="EMBL/GenBank/DDBJ databases">
        <title>Draft genome sequence of rust myrtle Austropuccinia psidii MF-1, a brazilian biotype.</title>
        <authorList>
            <person name="Quecine M.C."/>
            <person name="Pachon D.M.R."/>
            <person name="Bonatelli M.L."/>
            <person name="Correr F.H."/>
            <person name="Franceschini L.M."/>
            <person name="Leite T.F."/>
            <person name="Margarido G.R.A."/>
            <person name="Almeida C.A."/>
            <person name="Ferrarezi J.A."/>
            <person name="Labate C.A."/>
        </authorList>
    </citation>
    <scope>NUCLEOTIDE SEQUENCE</scope>
    <source>
        <strain evidence="3">MF-1</strain>
    </source>
</reference>
<dbReference type="EMBL" id="AVOT02043505">
    <property type="protein sequence ID" value="MBW0538931.1"/>
    <property type="molecule type" value="Genomic_DNA"/>
</dbReference>
<feature type="compositionally biased region" description="Pro residues" evidence="1">
    <location>
        <begin position="175"/>
        <end position="185"/>
    </location>
</feature>
<feature type="compositionally biased region" description="Polar residues" evidence="1">
    <location>
        <begin position="423"/>
        <end position="446"/>
    </location>
</feature>
<evidence type="ECO:0000256" key="1">
    <source>
        <dbReference type="SAM" id="MobiDB-lite"/>
    </source>
</evidence>
<feature type="region of interest" description="Disordered" evidence="1">
    <location>
        <begin position="421"/>
        <end position="493"/>
    </location>
</feature>
<feature type="compositionally biased region" description="Low complexity" evidence="1">
    <location>
        <begin position="186"/>
        <end position="197"/>
    </location>
</feature>
<keyword evidence="2" id="KW-0812">Transmembrane</keyword>
<gene>
    <name evidence="3" type="ORF">O181_078646</name>
</gene>
<evidence type="ECO:0000313" key="3">
    <source>
        <dbReference type="EMBL" id="MBW0538931.1"/>
    </source>
</evidence>
<feature type="region of interest" description="Disordered" evidence="1">
    <location>
        <begin position="24"/>
        <end position="208"/>
    </location>
</feature>
<accession>A0A9Q3ID86</accession>